<evidence type="ECO:0000313" key="4">
    <source>
        <dbReference type="EMBL" id="CCC95689.1"/>
    </source>
</evidence>
<organism evidence="4">
    <name type="scientific">Trypanosoma congolense (strain IL3000)</name>
    <dbReference type="NCBI Taxonomy" id="1068625"/>
    <lineage>
        <taxon>Eukaryota</taxon>
        <taxon>Discoba</taxon>
        <taxon>Euglenozoa</taxon>
        <taxon>Kinetoplastea</taxon>
        <taxon>Metakinetoplastina</taxon>
        <taxon>Trypanosomatida</taxon>
        <taxon>Trypanosomatidae</taxon>
        <taxon>Trypanosoma</taxon>
        <taxon>Nannomonas</taxon>
    </lineage>
</organism>
<reference evidence="4" key="1">
    <citation type="journal article" date="2012" name="Proc. Natl. Acad. Sci. U.S.A.">
        <title>Antigenic diversity is generated by distinct evolutionary mechanisms in African trypanosome species.</title>
        <authorList>
            <person name="Jackson A.P."/>
            <person name="Berry A."/>
            <person name="Aslett M."/>
            <person name="Allison H.C."/>
            <person name="Burton P."/>
            <person name="Vavrova-Anderson J."/>
            <person name="Brown R."/>
            <person name="Browne H."/>
            <person name="Corton N."/>
            <person name="Hauser H."/>
            <person name="Gamble J."/>
            <person name="Gilderthorp R."/>
            <person name="Marcello L."/>
            <person name="McQuillan J."/>
            <person name="Otto T.D."/>
            <person name="Quail M.A."/>
            <person name="Sanders M.J."/>
            <person name="van Tonder A."/>
            <person name="Ginger M.L."/>
            <person name="Field M.C."/>
            <person name="Barry J.D."/>
            <person name="Hertz-Fowler C."/>
            <person name="Berriman M."/>
        </authorList>
    </citation>
    <scope>NUCLEOTIDE SEQUENCE</scope>
    <source>
        <strain evidence="4">IL3000</strain>
    </source>
</reference>
<dbReference type="PROSITE" id="PS50294">
    <property type="entry name" value="WD_REPEATS_REGION"/>
    <property type="match status" value="1"/>
</dbReference>
<dbReference type="AlphaFoldDB" id="G0V217"/>
<dbReference type="SUPFAM" id="SSF50978">
    <property type="entry name" value="WD40 repeat-like"/>
    <property type="match status" value="1"/>
</dbReference>
<dbReference type="Pfam" id="PF00400">
    <property type="entry name" value="WD40"/>
    <property type="match status" value="1"/>
</dbReference>
<dbReference type="InterPro" id="IPR036322">
    <property type="entry name" value="WD40_repeat_dom_sf"/>
</dbReference>
<sequence length="325" mass="34925">MSLTVLSRLAPDSGKKNFWYLSGHRNNVLAVAKGSHGVFATCDEKGLGLLWQHDALSLDGSPSHVGRITTEGPAIVDACFLLSTRLCTAQGDGRVVLWDVEKGTGERSFSRAVGRLGAANWPVINAVTTWGGKCFAYGGDDGHLALADVSMKEPLTTFNLRVPVTCVAVSNNSLLVGDVLGTIRCYDTRVFKGLYSFQGHSDVVTSLSLNGDASVVISYGMDNALFCWNALSFALNTEDRLLYRGAFNQGNTRSLLRCDWDEGGAVVVPINDGHVIHLNAPKPGNTTAPLPARHRWEPVRCAAFVSNGCVVSSAETEVILQQPQF</sequence>
<dbReference type="Gene3D" id="2.130.10.10">
    <property type="entry name" value="YVTN repeat-like/Quinoprotein amine dehydrogenase"/>
    <property type="match status" value="1"/>
</dbReference>
<dbReference type="GO" id="GO:0003723">
    <property type="term" value="F:RNA binding"/>
    <property type="evidence" value="ECO:0007669"/>
    <property type="project" value="TreeGrafter"/>
</dbReference>
<accession>G0V217</accession>
<dbReference type="InterPro" id="IPR001680">
    <property type="entry name" value="WD40_rpt"/>
</dbReference>
<name>G0V217_TRYCI</name>
<keyword evidence="2" id="KW-0677">Repeat</keyword>
<keyword evidence="1 3" id="KW-0853">WD repeat</keyword>
<feature type="repeat" description="WD" evidence="3">
    <location>
        <begin position="197"/>
        <end position="229"/>
    </location>
</feature>
<dbReference type="PROSITE" id="PS50082">
    <property type="entry name" value="WD_REPEATS_2"/>
    <property type="match status" value="1"/>
</dbReference>
<protein>
    <submittedName>
        <fullName evidence="4">Uncharacterized protein TCIL3000_11_11810</fullName>
    </submittedName>
</protein>
<dbReference type="InterPro" id="IPR052234">
    <property type="entry name" value="U5_snRNP_Component"/>
</dbReference>
<dbReference type="PANTHER" id="PTHR44006">
    <property type="entry name" value="U5 SMALL NUCLEAR RIBONUCLEOPROTEIN 40 KDA PROTEIN"/>
    <property type="match status" value="1"/>
</dbReference>
<evidence type="ECO:0000256" key="1">
    <source>
        <dbReference type="ARBA" id="ARBA00022574"/>
    </source>
</evidence>
<dbReference type="GO" id="GO:0071013">
    <property type="term" value="C:catalytic step 2 spliceosome"/>
    <property type="evidence" value="ECO:0007669"/>
    <property type="project" value="TreeGrafter"/>
</dbReference>
<evidence type="ECO:0000256" key="3">
    <source>
        <dbReference type="PROSITE-ProRule" id="PRU00221"/>
    </source>
</evidence>
<dbReference type="VEuPathDB" id="TriTrypDB:TcIL3000.11.11810"/>
<dbReference type="InterPro" id="IPR015943">
    <property type="entry name" value="WD40/YVTN_repeat-like_dom_sf"/>
</dbReference>
<evidence type="ECO:0000256" key="2">
    <source>
        <dbReference type="ARBA" id="ARBA00022737"/>
    </source>
</evidence>
<gene>
    <name evidence="4" type="ORF">TCIL3000_11_11810</name>
</gene>
<dbReference type="EMBL" id="HE575324">
    <property type="protein sequence ID" value="CCC95689.1"/>
    <property type="molecule type" value="Genomic_DNA"/>
</dbReference>
<proteinExistence type="predicted"/>
<dbReference type="PANTHER" id="PTHR44006:SF1">
    <property type="entry name" value="U5 SMALL NUCLEAR RIBONUCLEOPROTEIN 40 KDA PROTEIN"/>
    <property type="match status" value="1"/>
</dbReference>
<dbReference type="SMART" id="SM00320">
    <property type="entry name" value="WD40"/>
    <property type="match status" value="4"/>
</dbReference>